<dbReference type="AlphaFoldDB" id="A0A4C1WZC0"/>
<comment type="caution">
    <text evidence="2">The sequence shown here is derived from an EMBL/GenBank/DDBJ whole genome shotgun (WGS) entry which is preliminary data.</text>
</comment>
<evidence type="ECO:0000256" key="1">
    <source>
        <dbReference type="SAM" id="MobiDB-lite"/>
    </source>
</evidence>
<feature type="region of interest" description="Disordered" evidence="1">
    <location>
        <begin position="1"/>
        <end position="26"/>
    </location>
</feature>
<keyword evidence="3" id="KW-1185">Reference proteome</keyword>
<feature type="compositionally biased region" description="Basic and acidic residues" evidence="1">
    <location>
        <begin position="42"/>
        <end position="54"/>
    </location>
</feature>
<organism evidence="2 3">
    <name type="scientific">Eumeta variegata</name>
    <name type="common">Bagworm moth</name>
    <name type="synonym">Eumeta japonica</name>
    <dbReference type="NCBI Taxonomy" id="151549"/>
    <lineage>
        <taxon>Eukaryota</taxon>
        <taxon>Metazoa</taxon>
        <taxon>Ecdysozoa</taxon>
        <taxon>Arthropoda</taxon>
        <taxon>Hexapoda</taxon>
        <taxon>Insecta</taxon>
        <taxon>Pterygota</taxon>
        <taxon>Neoptera</taxon>
        <taxon>Endopterygota</taxon>
        <taxon>Lepidoptera</taxon>
        <taxon>Glossata</taxon>
        <taxon>Ditrysia</taxon>
        <taxon>Tineoidea</taxon>
        <taxon>Psychidae</taxon>
        <taxon>Oiketicinae</taxon>
        <taxon>Eumeta</taxon>
    </lineage>
</organism>
<reference evidence="2 3" key="1">
    <citation type="journal article" date="2019" name="Commun. Biol.">
        <title>The bagworm genome reveals a unique fibroin gene that provides high tensile strength.</title>
        <authorList>
            <person name="Kono N."/>
            <person name="Nakamura H."/>
            <person name="Ohtoshi R."/>
            <person name="Tomita M."/>
            <person name="Numata K."/>
            <person name="Arakawa K."/>
        </authorList>
    </citation>
    <scope>NUCLEOTIDE SEQUENCE [LARGE SCALE GENOMIC DNA]</scope>
</reference>
<name>A0A4C1WZC0_EUMVA</name>
<sequence>MVSSLSLTGRPERGSSLTSKLPDRKRLNQFCATLTDTALEKPIRDIGVSRRDSDGLGDTRASALSASGLADVNRPRNPARLPGGRAKRLDNVS</sequence>
<dbReference type="EMBL" id="BGZK01000687">
    <property type="protein sequence ID" value="GBP56190.1"/>
    <property type="molecule type" value="Genomic_DNA"/>
</dbReference>
<accession>A0A4C1WZC0</accession>
<dbReference type="Proteomes" id="UP000299102">
    <property type="component" value="Unassembled WGS sequence"/>
</dbReference>
<protein>
    <submittedName>
        <fullName evidence="2">Uncharacterized protein</fullName>
    </submittedName>
</protein>
<feature type="region of interest" description="Disordered" evidence="1">
    <location>
        <begin position="42"/>
        <end position="93"/>
    </location>
</feature>
<proteinExistence type="predicted"/>
<evidence type="ECO:0000313" key="3">
    <source>
        <dbReference type="Proteomes" id="UP000299102"/>
    </source>
</evidence>
<evidence type="ECO:0000313" key="2">
    <source>
        <dbReference type="EMBL" id="GBP56190.1"/>
    </source>
</evidence>
<gene>
    <name evidence="2" type="ORF">EVAR_41376_1</name>
</gene>